<organism evidence="1 2">
    <name type="scientific">Phormidesmis priestleyi ULC007</name>
    <dbReference type="NCBI Taxonomy" id="1920490"/>
    <lineage>
        <taxon>Bacteria</taxon>
        <taxon>Bacillati</taxon>
        <taxon>Cyanobacteriota</taxon>
        <taxon>Cyanophyceae</taxon>
        <taxon>Leptolyngbyales</taxon>
        <taxon>Leptolyngbyaceae</taxon>
        <taxon>Phormidesmis</taxon>
    </lineage>
</organism>
<sequence>MFSDDLSKVSRVEVATHVLSEALQKLHEHDYASAQVMVAIARQALEDLQLDLDRHFQIEGMLQKLLKQSFQ</sequence>
<dbReference type="RefSeq" id="WP_073069001.1">
    <property type="nucleotide sequence ID" value="NZ_MPPI01000001.1"/>
</dbReference>
<name>A0A2T1DNA9_9CYAN</name>
<dbReference type="OrthoDB" id="583412at2"/>
<dbReference type="STRING" id="1920490.GCA_001895925_00696"/>
<evidence type="ECO:0000313" key="1">
    <source>
        <dbReference type="EMBL" id="PSB21976.1"/>
    </source>
</evidence>
<dbReference type="EMBL" id="PVWG01000001">
    <property type="protein sequence ID" value="PSB21976.1"/>
    <property type="molecule type" value="Genomic_DNA"/>
</dbReference>
<proteinExistence type="predicted"/>
<dbReference type="Proteomes" id="UP000238634">
    <property type="component" value="Unassembled WGS sequence"/>
</dbReference>
<accession>A0A2T1DNA9</accession>
<reference evidence="1 2" key="1">
    <citation type="submission" date="2018-02" db="EMBL/GenBank/DDBJ databases">
        <authorList>
            <person name="Cohen D.B."/>
            <person name="Kent A.D."/>
        </authorList>
    </citation>
    <scope>NUCLEOTIDE SEQUENCE [LARGE SCALE GENOMIC DNA]</scope>
    <source>
        <strain evidence="1 2">ULC007</strain>
    </source>
</reference>
<keyword evidence="2" id="KW-1185">Reference proteome</keyword>
<evidence type="ECO:0000313" key="2">
    <source>
        <dbReference type="Proteomes" id="UP000238634"/>
    </source>
</evidence>
<dbReference type="AlphaFoldDB" id="A0A2T1DNA9"/>
<protein>
    <submittedName>
        <fullName evidence="1">Uncharacterized protein</fullName>
    </submittedName>
</protein>
<comment type="caution">
    <text evidence="1">The sequence shown here is derived from an EMBL/GenBank/DDBJ whole genome shotgun (WGS) entry which is preliminary data.</text>
</comment>
<reference evidence="1 2" key="2">
    <citation type="submission" date="2018-03" db="EMBL/GenBank/DDBJ databases">
        <title>The ancient ancestry and fast evolution of plastids.</title>
        <authorList>
            <person name="Moore K.R."/>
            <person name="Magnabosco C."/>
            <person name="Momper L."/>
            <person name="Gold D.A."/>
            <person name="Bosak T."/>
            <person name="Fournier G.P."/>
        </authorList>
    </citation>
    <scope>NUCLEOTIDE SEQUENCE [LARGE SCALE GENOMIC DNA]</scope>
    <source>
        <strain evidence="1 2">ULC007</strain>
    </source>
</reference>
<gene>
    <name evidence="1" type="ORF">C7B65_00745</name>
</gene>